<dbReference type="PANTHER" id="PTHR12250:SF0">
    <property type="entry name" value="GPI ETHANOLAMINE PHOSPHATE TRANSFERASE 1"/>
    <property type="match status" value="1"/>
</dbReference>
<dbReference type="Proteomes" id="UP000265703">
    <property type="component" value="Unassembled WGS sequence"/>
</dbReference>
<dbReference type="Gene3D" id="3.40.720.10">
    <property type="entry name" value="Alkaline Phosphatase, subunit A"/>
    <property type="match status" value="1"/>
</dbReference>
<evidence type="ECO:0000313" key="15">
    <source>
        <dbReference type="EMBL" id="RIA92102.1"/>
    </source>
</evidence>
<proteinExistence type="inferred from homology"/>
<keyword evidence="10 13" id="KW-0472">Membrane</keyword>
<feature type="transmembrane region" description="Helical" evidence="13">
    <location>
        <begin position="833"/>
        <end position="854"/>
    </location>
</feature>
<dbReference type="GO" id="GO:0006506">
    <property type="term" value="P:GPI anchor biosynthetic process"/>
    <property type="evidence" value="ECO:0007669"/>
    <property type="project" value="UniProtKB-UniPathway"/>
</dbReference>
<dbReference type="FunFam" id="3.40.720.10:FF:000015">
    <property type="entry name" value="GPI ethanolamine phosphate transferase 1"/>
    <property type="match status" value="1"/>
</dbReference>
<dbReference type="SUPFAM" id="SSF53649">
    <property type="entry name" value="Alkaline phosphatase-like"/>
    <property type="match status" value="1"/>
</dbReference>
<feature type="transmembrane region" description="Helical" evidence="13">
    <location>
        <begin position="575"/>
        <end position="594"/>
    </location>
</feature>
<keyword evidence="11" id="KW-0325">Glycoprotein</keyword>
<feature type="transmembrane region" description="Helical" evidence="13">
    <location>
        <begin position="549"/>
        <end position="568"/>
    </location>
</feature>
<keyword evidence="16" id="KW-1185">Reference proteome</keyword>
<evidence type="ECO:0000256" key="8">
    <source>
        <dbReference type="ARBA" id="ARBA00022824"/>
    </source>
</evidence>
<keyword evidence="7 13" id="KW-0812">Transmembrane</keyword>
<sequence length="910" mass="103655">MTPYKVQVDLPPPANRLVLIVGDGLRADKLYQLHPDEDGISDQPITKAPFLRNIILNHGTFGVSHTRVPTESRPGHVAIIAGFYEDVSAVTKGWKTNPVEFDSIFNESRHTWSFGSPDILPMFADGASDPDKVETFMYGHEDENFAKDAKGLDIWVFDQFAQLLANSSSNAKLYQQLHDDQIVIFLHLLGLDTNGHVYGPHSKEYTDNIKVVDEGISKTVKLIEEYYGHDGKTSYIFTADHGMSTRGNHGDGHPDNTRTPIIAWGAGVNKPNKTHPTGHDDFSTDWYLNEVQRNDILQADIAPFMASLIGINYPVNSVGELPLVYLDNTPLFKAQSLFVNAKEISEQYQVKYELKKKTEIMFKPFAPLSNSTHNRESLLSKIQGFIDAEQYEDAEATCEVLIQLSLEGLRYFQTYDWLMLRSIVTVGYLSWIFYSLKYTLKEYCLPNNSLSKNLNRFSDPVSKYINIQALSSLAILVSILYIQDSPATYYTYVIFAVYFCWDSLLDYKIFTESCKLALGSRSPFILVGYIIGHILALELFVYSYFERRILSTCFVLGALWPLIMASNFRSENKLLLFYWSLSCLASSIFTLMPVEKGEDISLVIYGGILILITGINFMANSPKYKIGKESDSKIMKIFQLSLVALSIIIVYDTTNKLRERTGLPILNQYVAWIILVISTATPFFYGLGKQHYLKRLMTIFLAFAPLFIILSISYEVLFYYSLTQTLLLWLEIERKLFSTEQSKQKQEQKGLRKLEMRDSRISLIFLFFIKIGFFGTGNVASLSSFSLQSVYRLTTIFNPFLMGGLLILKILIPFFIVSSVFSVLNKSIRLSPFSLFLLVLSISDIMTLNFFYLVRDYGSWLEIGTTISHFVISSLFVLFMILLFLLSEILVGKVVIPEDEEKEKEKWKDD</sequence>
<accession>A0A397T2Q9</accession>
<feature type="domain" description="GPI ethanolamine phosphate transferase 1 C-terminal" evidence="14">
    <location>
        <begin position="407"/>
        <end position="859"/>
    </location>
</feature>
<feature type="transmembrane region" description="Helical" evidence="13">
    <location>
        <begin position="761"/>
        <end position="780"/>
    </location>
</feature>
<comment type="pathway">
    <text evidence="2 13">Glycolipid biosynthesis; glycosylphosphatidylinositol-anchor biosynthesis.</text>
</comment>
<feature type="transmembrane region" description="Helical" evidence="13">
    <location>
        <begin position="464"/>
        <end position="483"/>
    </location>
</feature>
<keyword evidence="9 13" id="KW-1133">Transmembrane helix</keyword>
<protein>
    <recommendedName>
        <fullName evidence="4 13">GPI ethanolamine phosphate transferase 1</fullName>
        <ecNumber evidence="13">2.-.-.-</ecNumber>
    </recommendedName>
</protein>
<evidence type="ECO:0000256" key="6">
    <source>
        <dbReference type="ARBA" id="ARBA00022679"/>
    </source>
</evidence>
<evidence type="ECO:0000256" key="3">
    <source>
        <dbReference type="ARBA" id="ARBA00008400"/>
    </source>
</evidence>
<evidence type="ECO:0000256" key="7">
    <source>
        <dbReference type="ARBA" id="ARBA00022692"/>
    </source>
</evidence>
<feature type="transmembrane region" description="Helical" evidence="13">
    <location>
        <begin position="866"/>
        <end position="886"/>
    </location>
</feature>
<keyword evidence="6 13" id="KW-0808">Transferase</keyword>
<comment type="function">
    <text evidence="12 13">Ethanolamine phosphate transferase involved in glycosylphosphatidylinositol-anchor biosynthesis. Transfers ethanolamine phosphate to the first alpha-1,4-linked mannose of the glycosylphosphatidylinositol precursor of GPI-anchor.</text>
</comment>
<dbReference type="InterPro" id="IPR002591">
    <property type="entry name" value="Phosphodiest/P_Trfase"/>
</dbReference>
<evidence type="ECO:0000256" key="13">
    <source>
        <dbReference type="RuleBase" id="RU367138"/>
    </source>
</evidence>
<comment type="subcellular location">
    <subcellularLocation>
        <location evidence="1 13">Endoplasmic reticulum membrane</location>
        <topology evidence="1 13">Multi-pass membrane protein</topology>
    </subcellularLocation>
</comment>
<evidence type="ECO:0000256" key="10">
    <source>
        <dbReference type="ARBA" id="ARBA00023136"/>
    </source>
</evidence>
<dbReference type="AlphaFoldDB" id="A0A397T2Q9"/>
<feature type="transmembrane region" description="Helical" evidence="13">
    <location>
        <begin position="417"/>
        <end position="436"/>
    </location>
</feature>
<dbReference type="InterPro" id="IPR017852">
    <property type="entry name" value="GPI_EtnP_transferase_1_C"/>
</dbReference>
<evidence type="ECO:0000256" key="4">
    <source>
        <dbReference type="ARBA" id="ARBA00020831"/>
    </source>
</evidence>
<comment type="caution">
    <text evidence="15">The sequence shown here is derived from an EMBL/GenBank/DDBJ whole genome shotgun (WGS) entry which is preliminary data.</text>
</comment>
<dbReference type="InterPro" id="IPR037671">
    <property type="entry name" value="PIGN_N"/>
</dbReference>
<reference evidence="15 16" key="1">
    <citation type="submission" date="2018-06" db="EMBL/GenBank/DDBJ databases">
        <title>Comparative genomics reveals the genomic features of Rhizophagus irregularis, R. cerebriforme, R. diaphanum and Gigaspora rosea, and their symbiotic lifestyle signature.</title>
        <authorList>
            <person name="Morin E."/>
            <person name="San Clemente H."/>
            <person name="Chen E.C.H."/>
            <person name="De La Providencia I."/>
            <person name="Hainaut M."/>
            <person name="Kuo A."/>
            <person name="Kohler A."/>
            <person name="Murat C."/>
            <person name="Tang N."/>
            <person name="Roy S."/>
            <person name="Loubradou J."/>
            <person name="Henrissat B."/>
            <person name="Grigoriev I.V."/>
            <person name="Corradi N."/>
            <person name="Roux C."/>
            <person name="Martin F.M."/>
        </authorList>
    </citation>
    <scope>NUCLEOTIDE SEQUENCE [LARGE SCALE GENOMIC DNA]</scope>
    <source>
        <strain evidence="15 16">DAOM 227022</strain>
    </source>
</reference>
<name>A0A397T2Q9_9GLOM</name>
<evidence type="ECO:0000256" key="12">
    <source>
        <dbReference type="ARBA" id="ARBA00024850"/>
    </source>
</evidence>
<dbReference type="EC" id="2.-.-.-" evidence="13"/>
<feature type="transmembrane region" description="Helical" evidence="13">
    <location>
        <begin position="800"/>
        <end position="821"/>
    </location>
</feature>
<dbReference type="GO" id="GO:0051377">
    <property type="term" value="F:mannose-ethanolamine phosphotransferase activity"/>
    <property type="evidence" value="ECO:0007669"/>
    <property type="project" value="UniProtKB-UniRule"/>
</dbReference>
<evidence type="ECO:0000256" key="2">
    <source>
        <dbReference type="ARBA" id="ARBA00004687"/>
    </source>
</evidence>
<evidence type="ECO:0000256" key="9">
    <source>
        <dbReference type="ARBA" id="ARBA00022989"/>
    </source>
</evidence>
<dbReference type="GO" id="GO:0005789">
    <property type="term" value="C:endoplasmic reticulum membrane"/>
    <property type="evidence" value="ECO:0007669"/>
    <property type="project" value="UniProtKB-SubCell"/>
</dbReference>
<dbReference type="UniPathway" id="UPA00196"/>
<dbReference type="PANTHER" id="PTHR12250">
    <property type="entry name" value="PHOSPHATIDYLINOSITOL GLYCAN, CLASS N"/>
    <property type="match status" value="1"/>
</dbReference>
<keyword evidence="8 13" id="KW-0256">Endoplasmic reticulum</keyword>
<dbReference type="CDD" id="cd16020">
    <property type="entry name" value="GPI_EPT_1"/>
    <property type="match status" value="1"/>
</dbReference>
<gene>
    <name evidence="15" type="ORF">C1645_711040</name>
</gene>
<evidence type="ECO:0000256" key="1">
    <source>
        <dbReference type="ARBA" id="ARBA00004477"/>
    </source>
</evidence>
<feature type="transmembrane region" description="Helical" evidence="13">
    <location>
        <begin position="489"/>
        <end position="510"/>
    </location>
</feature>
<feature type="transmembrane region" description="Helical" evidence="13">
    <location>
        <begin position="637"/>
        <end position="654"/>
    </location>
</feature>
<feature type="transmembrane region" description="Helical" evidence="13">
    <location>
        <begin position="600"/>
        <end position="617"/>
    </location>
</feature>
<organism evidence="15 16">
    <name type="scientific">Glomus cerebriforme</name>
    <dbReference type="NCBI Taxonomy" id="658196"/>
    <lineage>
        <taxon>Eukaryota</taxon>
        <taxon>Fungi</taxon>
        <taxon>Fungi incertae sedis</taxon>
        <taxon>Mucoromycota</taxon>
        <taxon>Glomeromycotina</taxon>
        <taxon>Glomeromycetes</taxon>
        <taxon>Glomerales</taxon>
        <taxon>Glomeraceae</taxon>
        <taxon>Glomus</taxon>
    </lineage>
</organism>
<dbReference type="Pfam" id="PF04987">
    <property type="entry name" value="PigN"/>
    <property type="match status" value="1"/>
</dbReference>
<keyword evidence="5 13" id="KW-0337">GPI-anchor biosynthesis</keyword>
<dbReference type="EMBL" id="QKYT01000135">
    <property type="protein sequence ID" value="RIA92102.1"/>
    <property type="molecule type" value="Genomic_DNA"/>
</dbReference>
<evidence type="ECO:0000259" key="14">
    <source>
        <dbReference type="Pfam" id="PF04987"/>
    </source>
</evidence>
<evidence type="ECO:0000313" key="16">
    <source>
        <dbReference type="Proteomes" id="UP000265703"/>
    </source>
</evidence>
<evidence type="ECO:0000256" key="5">
    <source>
        <dbReference type="ARBA" id="ARBA00022502"/>
    </source>
</evidence>
<dbReference type="InterPro" id="IPR007070">
    <property type="entry name" value="GPI_EtnP_transferase_1"/>
</dbReference>
<comment type="similarity">
    <text evidence="3 13">Belongs to the PIGG/PIGN/PIGO family. PIGN subfamily.</text>
</comment>
<evidence type="ECO:0000256" key="11">
    <source>
        <dbReference type="ARBA" id="ARBA00023180"/>
    </source>
</evidence>
<dbReference type="InterPro" id="IPR017850">
    <property type="entry name" value="Alkaline_phosphatase_core_sf"/>
</dbReference>
<dbReference type="STRING" id="658196.A0A397T2Q9"/>
<dbReference type="Pfam" id="PF01663">
    <property type="entry name" value="Phosphodiest"/>
    <property type="match status" value="1"/>
</dbReference>
<feature type="transmembrane region" description="Helical" evidence="13">
    <location>
        <begin position="522"/>
        <end position="543"/>
    </location>
</feature>
<feature type="transmembrane region" description="Helical" evidence="13">
    <location>
        <begin position="666"/>
        <end position="685"/>
    </location>
</feature>
<dbReference type="OrthoDB" id="2748310at2759"/>